<dbReference type="EMBL" id="NWQG01000095">
    <property type="protein sequence ID" value="PDQ20116.1"/>
    <property type="molecule type" value="Genomic_DNA"/>
</dbReference>
<dbReference type="AlphaFoldDB" id="A0A2A6FEL3"/>
<keyword evidence="3" id="KW-1185">Reference proteome</keyword>
<sequence>MSDTLLDLEELLPQLGEAVRQRLLGDTLDSVTEKLRDAERQIDRLEAVLELAGETAFVSDPGQAKALQDLRGEANNLAKELQCAETSADLQDLPGSYQECTKSLANVERQLRTHWRRLAEQEFRPLISIGTLLERLGVAVDLGHRLVACGEEAVNVRDSIAAAELRDTIVALRAQRLNLDRERIAVTREPEVDEFLAALGNQQATLRLVTPRVREWLEKSGTLDRFDVRPT</sequence>
<evidence type="ECO:0000313" key="2">
    <source>
        <dbReference type="EMBL" id="PDQ20116.1"/>
    </source>
</evidence>
<evidence type="ECO:0000313" key="3">
    <source>
        <dbReference type="Proteomes" id="UP000219182"/>
    </source>
</evidence>
<evidence type="ECO:0000256" key="1">
    <source>
        <dbReference type="SAM" id="Coils"/>
    </source>
</evidence>
<dbReference type="RefSeq" id="WP_097574739.1">
    <property type="nucleotide sequence ID" value="NZ_NWQG01000095.1"/>
</dbReference>
<reference evidence="2 3" key="1">
    <citation type="submission" date="2017-09" db="EMBL/GenBank/DDBJ databases">
        <title>Mesorhizobum sanjuanii sp. nov. isolated from nodules of Lotus tenuis in saline-alkaline lowlands of Flooding Pampa.</title>
        <authorList>
            <person name="Sannazzaro A.I."/>
            <person name="Torres Tejerizo G.A."/>
            <person name="Fontana F."/>
            <person name="Cumpa Velazquez L.M."/>
            <person name="Hansen L."/>
            <person name="Pistorio M."/>
            <person name="Estrella M.J."/>
        </authorList>
    </citation>
    <scope>NUCLEOTIDE SEQUENCE [LARGE SCALE GENOMIC DNA]</scope>
    <source>
        <strain evidence="2 3">BSA136</strain>
    </source>
</reference>
<dbReference type="Proteomes" id="UP000219182">
    <property type="component" value="Unassembled WGS sequence"/>
</dbReference>
<name>A0A2A6FEL3_9HYPH</name>
<protein>
    <submittedName>
        <fullName evidence="2">Uncharacterized protein</fullName>
    </submittedName>
</protein>
<keyword evidence="1" id="KW-0175">Coiled coil</keyword>
<organism evidence="2 3">
    <name type="scientific">Mesorhizobium sanjuanii</name>
    <dbReference type="NCBI Taxonomy" id="2037900"/>
    <lineage>
        <taxon>Bacteria</taxon>
        <taxon>Pseudomonadati</taxon>
        <taxon>Pseudomonadota</taxon>
        <taxon>Alphaproteobacteria</taxon>
        <taxon>Hyphomicrobiales</taxon>
        <taxon>Phyllobacteriaceae</taxon>
        <taxon>Mesorhizobium</taxon>
    </lineage>
</organism>
<comment type="caution">
    <text evidence="2">The sequence shown here is derived from an EMBL/GenBank/DDBJ whole genome shotgun (WGS) entry which is preliminary data.</text>
</comment>
<feature type="coiled-coil region" evidence="1">
    <location>
        <begin position="28"/>
        <end position="87"/>
    </location>
</feature>
<accession>A0A2A6FEL3</accession>
<gene>
    <name evidence="2" type="ORF">CN311_15985</name>
</gene>
<proteinExistence type="predicted"/>